<dbReference type="PANTHER" id="PTHR10466">
    <property type="entry name" value="PHOSPHOMANNOMUTASE"/>
    <property type="match status" value="1"/>
</dbReference>
<evidence type="ECO:0000256" key="13">
    <source>
        <dbReference type="RuleBase" id="RU361118"/>
    </source>
</evidence>
<keyword evidence="15" id="KW-1185">Reference proteome</keyword>
<protein>
    <recommendedName>
        <fullName evidence="5 13">Phosphomannomutase</fullName>
        <ecNumber evidence="5 13">5.4.2.8</ecNumber>
    </recommendedName>
</protein>
<feature type="binding site" evidence="12">
    <location>
        <position position="13"/>
    </location>
    <ligand>
        <name>Mg(2+)</name>
        <dbReference type="ChEBI" id="CHEBI:18420"/>
        <label>1</label>
    </ligand>
</feature>
<dbReference type="EMBL" id="JBJKFK010000259">
    <property type="protein sequence ID" value="KAL3318313.1"/>
    <property type="molecule type" value="Genomic_DNA"/>
</dbReference>
<dbReference type="Proteomes" id="UP001626550">
    <property type="component" value="Unassembled WGS sequence"/>
</dbReference>
<organism evidence="14 15">
    <name type="scientific">Cichlidogyrus casuarinus</name>
    <dbReference type="NCBI Taxonomy" id="1844966"/>
    <lineage>
        <taxon>Eukaryota</taxon>
        <taxon>Metazoa</taxon>
        <taxon>Spiralia</taxon>
        <taxon>Lophotrochozoa</taxon>
        <taxon>Platyhelminthes</taxon>
        <taxon>Monogenea</taxon>
        <taxon>Monopisthocotylea</taxon>
        <taxon>Dactylogyridea</taxon>
        <taxon>Ancyrocephalidae</taxon>
        <taxon>Cichlidogyrus</taxon>
    </lineage>
</organism>
<dbReference type="SFLD" id="SFLDG01143">
    <property type="entry name" value="C2.B.3:_Phosphomannomutase_Lik"/>
    <property type="match status" value="1"/>
</dbReference>
<dbReference type="SUPFAM" id="SSF56784">
    <property type="entry name" value="HAD-like"/>
    <property type="match status" value="1"/>
</dbReference>
<evidence type="ECO:0000256" key="10">
    <source>
        <dbReference type="PIRSR" id="PIRSR605002-1"/>
    </source>
</evidence>
<evidence type="ECO:0000256" key="6">
    <source>
        <dbReference type="ARBA" id="ARBA00022490"/>
    </source>
</evidence>
<comment type="caution">
    <text evidence="14">The sequence shown here is derived from an EMBL/GenBank/DDBJ whole genome shotgun (WGS) entry which is preliminary data.</text>
</comment>
<feature type="binding site" evidence="11">
    <location>
        <position position="134"/>
    </location>
    <ligand>
        <name>alpha-D-mannose 1-phosphate</name>
        <dbReference type="ChEBI" id="CHEBI:58409"/>
    </ligand>
</feature>
<evidence type="ECO:0000256" key="7">
    <source>
        <dbReference type="ARBA" id="ARBA00022723"/>
    </source>
</evidence>
<reference evidence="14 15" key="1">
    <citation type="submission" date="2024-11" db="EMBL/GenBank/DDBJ databases">
        <title>Adaptive evolution of stress response genes in parasites aligns with host niche diversity.</title>
        <authorList>
            <person name="Hahn C."/>
            <person name="Resl P."/>
        </authorList>
    </citation>
    <scope>NUCLEOTIDE SEQUENCE [LARGE SCALE GENOMIC DNA]</scope>
    <source>
        <strain evidence="14">EGGRZ-B1_66</strain>
        <tissue evidence="14">Body</tissue>
    </source>
</reference>
<dbReference type="FunFam" id="3.30.1240.20:FF:000001">
    <property type="entry name" value="Phosphomannomutase"/>
    <property type="match status" value="1"/>
</dbReference>
<feature type="binding site" evidence="11">
    <location>
        <position position="123"/>
    </location>
    <ligand>
        <name>alpha-D-mannose 1-phosphate</name>
        <dbReference type="ChEBI" id="CHEBI:58409"/>
    </ligand>
</feature>
<keyword evidence="7 12" id="KW-0479">Metal-binding</keyword>
<feature type="binding site" evidence="12">
    <location>
        <position position="11"/>
    </location>
    <ligand>
        <name>Mg(2+)</name>
        <dbReference type="ChEBI" id="CHEBI:18420"/>
        <label>1</label>
    </ligand>
</feature>
<feature type="active site" description="Proton donor/acceptor" evidence="10">
    <location>
        <position position="13"/>
    </location>
</feature>
<dbReference type="Gene3D" id="3.40.50.1000">
    <property type="entry name" value="HAD superfamily/HAD-like"/>
    <property type="match status" value="1"/>
</dbReference>
<dbReference type="GO" id="GO:0005737">
    <property type="term" value="C:cytoplasm"/>
    <property type="evidence" value="ECO:0007669"/>
    <property type="project" value="UniProtKB-SubCell"/>
</dbReference>
<keyword evidence="9 13" id="KW-0413">Isomerase</keyword>
<evidence type="ECO:0000256" key="12">
    <source>
        <dbReference type="PIRSR" id="PIRSR605002-3"/>
    </source>
</evidence>
<comment type="pathway">
    <text evidence="2 13">Nucleotide-sugar biosynthesis; GDP-alpha-D-mannose biosynthesis; alpha-D-mannose 1-phosphate from D-fructose 6-phosphate: step 2/2.</text>
</comment>
<dbReference type="NCBIfam" id="TIGR01484">
    <property type="entry name" value="HAD-SF-IIB"/>
    <property type="match status" value="1"/>
</dbReference>
<dbReference type="Gene3D" id="3.30.1240.20">
    <property type="match status" value="1"/>
</dbReference>
<feature type="active site" description="Nucleophile" evidence="10">
    <location>
        <position position="11"/>
    </location>
</feature>
<comment type="catalytic activity">
    <reaction evidence="13">
        <text>alpha-D-mannose 1-phosphate = D-mannose 6-phosphate</text>
        <dbReference type="Rhea" id="RHEA:11140"/>
        <dbReference type="ChEBI" id="CHEBI:58409"/>
        <dbReference type="ChEBI" id="CHEBI:58735"/>
        <dbReference type="EC" id="5.4.2.8"/>
    </reaction>
</comment>
<evidence type="ECO:0000256" key="5">
    <source>
        <dbReference type="ARBA" id="ARBA00012730"/>
    </source>
</evidence>
<feature type="binding site" evidence="12">
    <location>
        <position position="221"/>
    </location>
    <ligand>
        <name>Mg(2+)</name>
        <dbReference type="ChEBI" id="CHEBI:18420"/>
        <label>1</label>
    </ligand>
</feature>
<dbReference type="PANTHER" id="PTHR10466:SF0">
    <property type="entry name" value="PHOSPHOMANNOMUTASE"/>
    <property type="match status" value="1"/>
</dbReference>
<evidence type="ECO:0000256" key="11">
    <source>
        <dbReference type="PIRSR" id="PIRSR605002-2"/>
    </source>
</evidence>
<feature type="binding site" evidence="11">
    <location>
        <position position="141"/>
    </location>
    <ligand>
        <name>alpha-D-mannose 1-phosphate</name>
        <dbReference type="ChEBI" id="CHEBI:58409"/>
    </ligand>
</feature>
<dbReference type="GO" id="GO:0046872">
    <property type="term" value="F:metal ion binding"/>
    <property type="evidence" value="ECO:0007669"/>
    <property type="project" value="UniProtKB-KW"/>
</dbReference>
<feature type="binding site" evidence="12">
    <location>
        <position position="223"/>
    </location>
    <ligand>
        <name>Mg(2+)</name>
        <dbReference type="ChEBI" id="CHEBI:18420"/>
        <label>1</label>
    </ligand>
</feature>
<feature type="binding site" evidence="11">
    <location>
        <position position="181"/>
    </location>
    <ligand>
        <name>alpha-D-mannose 1-phosphate</name>
        <dbReference type="ChEBI" id="CHEBI:58409"/>
    </ligand>
</feature>
<dbReference type="Pfam" id="PF03332">
    <property type="entry name" value="PMM"/>
    <property type="match status" value="1"/>
</dbReference>
<comment type="similarity">
    <text evidence="3 13">Belongs to the eukaryotic PMM family.</text>
</comment>
<evidence type="ECO:0000256" key="4">
    <source>
        <dbReference type="ARBA" id="ARBA00011738"/>
    </source>
</evidence>
<gene>
    <name evidence="14" type="primary">PMM2</name>
    <name evidence="14" type="ORF">Ciccas_003015</name>
</gene>
<evidence type="ECO:0000256" key="2">
    <source>
        <dbReference type="ARBA" id="ARBA00004699"/>
    </source>
</evidence>
<sequence>MSTIKPLLLFDLDGTLTPPRNPIESNMVNFLHEQKNKYSLAIVTGSDYIKVLEQVPKKDLEELFEYVFSENGLVVHKQGKMIKCESIGSRMGEDFTQKLINFILQMFSEIQLPKKRGTFVEYRNGLINVSPIGRSCSQSERDEFFAYDKEHKIRENIVRRLKEEFGQDKLVFSIGGQISIDIYPVGWDKSFCLNHLKTTDFSVLHFFGDKTAPGGNDHEIFTDSRVQGHSVTGPNDTIEQIKTL</sequence>
<evidence type="ECO:0000256" key="3">
    <source>
        <dbReference type="ARBA" id="ARBA00009736"/>
    </source>
</evidence>
<comment type="cofactor">
    <cofactor evidence="12">
        <name>Mg(2+)</name>
        <dbReference type="ChEBI" id="CHEBI:18420"/>
    </cofactor>
</comment>
<dbReference type="InterPro" id="IPR043169">
    <property type="entry name" value="PMM_cap"/>
</dbReference>
<feature type="binding site" evidence="12">
    <location>
        <position position="209"/>
    </location>
    <ligand>
        <name>Mg(2+)</name>
        <dbReference type="ChEBI" id="CHEBI:18420"/>
        <label>1</label>
    </ligand>
</feature>
<feature type="binding site" evidence="11">
    <location>
        <position position="179"/>
    </location>
    <ligand>
        <name>alpha-D-mannose 1-phosphate</name>
        <dbReference type="ChEBI" id="CHEBI:58409"/>
    </ligand>
</feature>
<comment type="subcellular location">
    <subcellularLocation>
        <location evidence="1 13">Cytoplasm</location>
    </subcellularLocation>
</comment>
<dbReference type="GO" id="GO:0004615">
    <property type="term" value="F:phosphomannomutase activity"/>
    <property type="evidence" value="ECO:0007669"/>
    <property type="project" value="UniProtKB-EC"/>
</dbReference>
<dbReference type="SFLD" id="SFLDS00003">
    <property type="entry name" value="Haloacid_Dehalogenase"/>
    <property type="match status" value="1"/>
</dbReference>
<evidence type="ECO:0000256" key="8">
    <source>
        <dbReference type="ARBA" id="ARBA00022842"/>
    </source>
</evidence>
<name>A0ABD2QFZ1_9PLAT</name>
<dbReference type="InterPro" id="IPR036412">
    <property type="entry name" value="HAD-like_sf"/>
</dbReference>
<evidence type="ECO:0000256" key="9">
    <source>
        <dbReference type="ARBA" id="ARBA00023235"/>
    </source>
</evidence>
<evidence type="ECO:0000313" key="15">
    <source>
        <dbReference type="Proteomes" id="UP001626550"/>
    </source>
</evidence>
<dbReference type="SFLD" id="SFLDG01140">
    <property type="entry name" value="C2.B:_Phosphomannomutase_and_P"/>
    <property type="match status" value="1"/>
</dbReference>
<feature type="binding site" evidence="11">
    <location>
        <position position="20"/>
    </location>
    <ligand>
        <name>alpha-D-mannose 1-phosphate</name>
        <dbReference type="ChEBI" id="CHEBI:58409"/>
    </ligand>
</feature>
<keyword evidence="6 13" id="KW-0963">Cytoplasm</keyword>
<comment type="function">
    <text evidence="13">Involved in the synthesis of the GDP-mannose and dolichol-phosphate-mannose required for a number of critical mannosyl transfer reactions.</text>
</comment>
<comment type="subunit">
    <text evidence="4 13">Homodimer.</text>
</comment>
<dbReference type="AlphaFoldDB" id="A0ABD2QFZ1"/>
<dbReference type="InterPro" id="IPR005002">
    <property type="entry name" value="PMM"/>
</dbReference>
<dbReference type="CDD" id="cd02585">
    <property type="entry name" value="HAD_PMM"/>
    <property type="match status" value="1"/>
</dbReference>
<dbReference type="InterPro" id="IPR023214">
    <property type="entry name" value="HAD_sf"/>
</dbReference>
<dbReference type="EC" id="5.4.2.8" evidence="5 13"/>
<keyword evidence="8 12" id="KW-0460">Magnesium</keyword>
<accession>A0ABD2QFZ1</accession>
<evidence type="ECO:0000256" key="1">
    <source>
        <dbReference type="ARBA" id="ARBA00004496"/>
    </source>
</evidence>
<proteinExistence type="inferred from homology"/>
<evidence type="ECO:0000313" key="14">
    <source>
        <dbReference type="EMBL" id="KAL3318313.1"/>
    </source>
</evidence>
<dbReference type="InterPro" id="IPR006379">
    <property type="entry name" value="HAD-SF_hydro_IIB"/>
</dbReference>
<dbReference type="SFLD" id="SFLDF00445">
    <property type="entry name" value="alpha-phosphomannomutase"/>
    <property type="match status" value="1"/>
</dbReference>